<dbReference type="OrthoDB" id="3078607at2"/>
<evidence type="ECO:0000313" key="3">
    <source>
        <dbReference type="EMBL" id="OOC64143.1"/>
    </source>
</evidence>
<dbReference type="GeneID" id="48307203"/>
<organism evidence="2">
    <name type="scientific">Paenibacillus ihbetae</name>
    <dbReference type="NCBI Taxonomy" id="1870820"/>
    <lineage>
        <taxon>Bacteria</taxon>
        <taxon>Bacillati</taxon>
        <taxon>Bacillota</taxon>
        <taxon>Bacilli</taxon>
        <taxon>Bacillales</taxon>
        <taxon>Paenibacillaceae</taxon>
        <taxon>Paenibacillus</taxon>
    </lineage>
</organism>
<evidence type="ECO:0008006" key="5">
    <source>
        <dbReference type="Google" id="ProtNLM"/>
    </source>
</evidence>
<keyword evidence="4" id="KW-1185">Reference proteome</keyword>
<feature type="chain" id="PRO_5008535684" description="Stress protein" evidence="1">
    <location>
        <begin position="23"/>
        <end position="140"/>
    </location>
</feature>
<dbReference type="Proteomes" id="UP000189059">
    <property type="component" value="Unassembled WGS sequence"/>
</dbReference>
<protein>
    <recommendedName>
        <fullName evidence="5">Stress protein</fullName>
    </recommendedName>
</protein>
<dbReference type="EMBL" id="MRVI01000001">
    <property type="protein sequence ID" value="OOC64143.1"/>
    <property type="molecule type" value="Genomic_DNA"/>
</dbReference>
<accession>A0A1B2E8U8</accession>
<name>A0A1B2E8U8_9BACL</name>
<feature type="signal peptide" evidence="1">
    <location>
        <begin position="1"/>
        <end position="22"/>
    </location>
</feature>
<keyword evidence="1" id="KW-0732">Signal</keyword>
<evidence type="ECO:0000313" key="4">
    <source>
        <dbReference type="Proteomes" id="UP000189059"/>
    </source>
</evidence>
<dbReference type="PROSITE" id="PS51257">
    <property type="entry name" value="PROKAR_LIPOPROTEIN"/>
    <property type="match status" value="1"/>
</dbReference>
<dbReference type="RefSeq" id="WP_077568926.1">
    <property type="nucleotide sequence ID" value="NZ_CP016809.1"/>
</dbReference>
<dbReference type="KEGG" id="pib:BBD41_03075"/>
<evidence type="ECO:0000313" key="2">
    <source>
        <dbReference type="EMBL" id="ANY76408.1"/>
    </source>
</evidence>
<dbReference type="AlphaFoldDB" id="A0A1B2E8U8"/>
<gene>
    <name evidence="3" type="ORF">BBD40_03295</name>
    <name evidence="2" type="ORF">BBD41_03075</name>
</gene>
<dbReference type="EMBL" id="CP016809">
    <property type="protein sequence ID" value="ANY76408.1"/>
    <property type="molecule type" value="Genomic_DNA"/>
</dbReference>
<proteinExistence type="predicted"/>
<reference evidence="2" key="1">
    <citation type="submission" date="2016-08" db="EMBL/GenBank/DDBJ databases">
        <title>Complete Genome Seqeunce of Paenibacillus sp. nov. IHBB 9852 from high altitute lake of Indian trans-Himalayas.</title>
        <authorList>
            <person name="Kiran S."/>
            <person name="Swarnkar M.K."/>
            <person name="Rana A."/>
            <person name="Tewari R."/>
            <person name="Gulati A."/>
        </authorList>
    </citation>
    <scope>NUCLEOTIDE SEQUENCE [LARGE SCALE GENOMIC DNA]</scope>
    <source>
        <strain evidence="2">IHBB 9852</strain>
    </source>
</reference>
<reference evidence="3 4" key="2">
    <citation type="submission" date="2016-12" db="EMBL/GenBank/DDBJ databases">
        <title>Genome sequencing and description of Paenibacillus sp. nov. from high altitude lake in the Indian Trans- Himalayas.</title>
        <authorList>
            <person name="Kiran S."/>
            <person name="Swarnkar M.K."/>
            <person name="Rana A."/>
            <person name="Tewari R."/>
            <person name="Gulati A."/>
        </authorList>
    </citation>
    <scope>NUCLEOTIDE SEQUENCE [LARGE SCALE GENOMIC DNA]</scope>
    <source>
        <strain evidence="3 4">IHBB 9951</strain>
    </source>
</reference>
<sequence length="140" mass="15402">MRKRFSLLLVVAMLLVFGSACSSGEPAVKLDDVVAKLKEAGLEAENVKDLAADDMGIAPMKFEEGKRIVVPSLGEDVGGRLFVFKKKADMEELKSYYDELGKTSAMFFSHTHAKGNVLIQMSGDMEASEFDKYKEVIDSL</sequence>
<evidence type="ECO:0000256" key="1">
    <source>
        <dbReference type="SAM" id="SignalP"/>
    </source>
</evidence>